<accession>A0ABU7IPY0</accession>
<dbReference type="Proteomes" id="UP001356308">
    <property type="component" value="Unassembled WGS sequence"/>
</dbReference>
<feature type="modified residue" description="4-aspartylphosphate" evidence="1">
    <location>
        <position position="59"/>
    </location>
</feature>
<dbReference type="PANTHER" id="PTHR44520">
    <property type="entry name" value="RESPONSE REGULATOR RCP1-RELATED"/>
    <property type="match status" value="1"/>
</dbReference>
<reference evidence="3 4" key="1">
    <citation type="submission" date="2024-01" db="EMBL/GenBank/DDBJ databases">
        <title>Maribacter spp. originated from different algae showed divergent polysaccharides utilization ability.</title>
        <authorList>
            <person name="Wang H."/>
            <person name="Wu Y."/>
        </authorList>
    </citation>
    <scope>NUCLEOTIDE SEQUENCE [LARGE SCALE GENOMIC DNA]</scope>
    <source>
        <strain evidence="3 4">PR1</strain>
    </source>
</reference>
<organism evidence="3 4">
    <name type="scientific">Maribacter cobaltidurans</name>
    <dbReference type="NCBI Taxonomy" id="1178778"/>
    <lineage>
        <taxon>Bacteria</taxon>
        <taxon>Pseudomonadati</taxon>
        <taxon>Bacteroidota</taxon>
        <taxon>Flavobacteriia</taxon>
        <taxon>Flavobacteriales</taxon>
        <taxon>Flavobacteriaceae</taxon>
        <taxon>Maribacter</taxon>
    </lineage>
</organism>
<keyword evidence="4" id="KW-1185">Reference proteome</keyword>
<dbReference type="InterPro" id="IPR001789">
    <property type="entry name" value="Sig_transdc_resp-reg_receiver"/>
</dbReference>
<dbReference type="InterPro" id="IPR011006">
    <property type="entry name" value="CheY-like_superfamily"/>
</dbReference>
<feature type="domain" description="Response regulatory" evidence="2">
    <location>
        <begin position="4"/>
        <end position="128"/>
    </location>
</feature>
<evidence type="ECO:0000313" key="3">
    <source>
        <dbReference type="EMBL" id="MEE1974955.1"/>
    </source>
</evidence>
<proteinExistence type="predicted"/>
<comment type="caution">
    <text evidence="3">The sequence shown here is derived from an EMBL/GenBank/DDBJ whole genome shotgun (WGS) entry which is preliminary data.</text>
</comment>
<gene>
    <name evidence="3" type="ORF">V1I91_02665</name>
</gene>
<dbReference type="PANTHER" id="PTHR44520:SF2">
    <property type="entry name" value="RESPONSE REGULATOR RCP1"/>
    <property type="match status" value="1"/>
</dbReference>
<dbReference type="Gene3D" id="3.40.50.2300">
    <property type="match status" value="1"/>
</dbReference>
<dbReference type="RefSeq" id="WP_272649780.1">
    <property type="nucleotide sequence ID" value="NZ_JAZDDG010000001.1"/>
</dbReference>
<dbReference type="SMART" id="SM00448">
    <property type="entry name" value="REC"/>
    <property type="match status" value="1"/>
</dbReference>
<evidence type="ECO:0000256" key="1">
    <source>
        <dbReference type="PROSITE-ProRule" id="PRU00169"/>
    </source>
</evidence>
<evidence type="ECO:0000313" key="4">
    <source>
        <dbReference type="Proteomes" id="UP001356308"/>
    </source>
</evidence>
<dbReference type="EMBL" id="JAZDDG010000001">
    <property type="protein sequence ID" value="MEE1974955.1"/>
    <property type="molecule type" value="Genomic_DNA"/>
</dbReference>
<keyword evidence="1" id="KW-0597">Phosphoprotein</keyword>
<name>A0ABU7IPY0_9FLAO</name>
<dbReference type="SUPFAM" id="SSF52172">
    <property type="entry name" value="CheY-like"/>
    <property type="match status" value="1"/>
</dbReference>
<sequence length="132" mass="15274">MYSKIYLIDDVELVNLMHLMMLKKLGLEDMVVSFTNPVKALNHLRIHEKGENPILVLLDINMPEINGFQFLECMVLEKFTTNIDVVIVTSSINKKDKAIAKTFPQYIMDFVTKPLKIEKIEELLQNPIKRAL</sequence>
<dbReference type="PROSITE" id="PS50110">
    <property type="entry name" value="RESPONSE_REGULATORY"/>
    <property type="match status" value="1"/>
</dbReference>
<dbReference type="InterPro" id="IPR052893">
    <property type="entry name" value="TCS_response_regulator"/>
</dbReference>
<dbReference type="Pfam" id="PF00072">
    <property type="entry name" value="Response_reg"/>
    <property type="match status" value="1"/>
</dbReference>
<evidence type="ECO:0000259" key="2">
    <source>
        <dbReference type="PROSITE" id="PS50110"/>
    </source>
</evidence>
<protein>
    <submittedName>
        <fullName evidence="3">Response regulator</fullName>
    </submittedName>
</protein>